<comment type="caution">
    <text evidence="1">The sequence shown here is derived from an EMBL/GenBank/DDBJ whole genome shotgun (WGS) entry which is preliminary data.</text>
</comment>
<evidence type="ECO:0000313" key="2">
    <source>
        <dbReference type="Proteomes" id="UP000186868"/>
    </source>
</evidence>
<evidence type="ECO:0008006" key="3">
    <source>
        <dbReference type="Google" id="ProtNLM"/>
    </source>
</evidence>
<protein>
    <recommendedName>
        <fullName evidence="3">PEP-CTERM sorting domain-containing protein</fullName>
    </recommendedName>
</protein>
<gene>
    <name evidence="1" type="ORF">NIES593_16960</name>
</gene>
<dbReference type="Proteomes" id="UP000186868">
    <property type="component" value="Unassembled WGS sequence"/>
</dbReference>
<keyword evidence="2" id="KW-1185">Reference proteome</keyword>
<dbReference type="STRING" id="1921803.NIES593_16960"/>
<proteinExistence type="predicted"/>
<organism evidence="1 2">
    <name type="scientific">Hydrococcus rivularis NIES-593</name>
    <dbReference type="NCBI Taxonomy" id="1921803"/>
    <lineage>
        <taxon>Bacteria</taxon>
        <taxon>Bacillati</taxon>
        <taxon>Cyanobacteriota</taxon>
        <taxon>Cyanophyceae</taxon>
        <taxon>Pleurocapsales</taxon>
        <taxon>Hydrococcaceae</taxon>
        <taxon>Hydrococcus</taxon>
    </lineage>
</organism>
<evidence type="ECO:0000313" key="1">
    <source>
        <dbReference type="EMBL" id="OKH20952.1"/>
    </source>
</evidence>
<reference evidence="1 2" key="1">
    <citation type="submission" date="2016-11" db="EMBL/GenBank/DDBJ databases">
        <title>Draft Genome Sequences of Nine Cyanobacterial Strains from Diverse Habitats.</title>
        <authorList>
            <person name="Zhu T."/>
            <person name="Hou S."/>
            <person name="Lu X."/>
            <person name="Hess W.R."/>
        </authorList>
    </citation>
    <scope>NUCLEOTIDE SEQUENCE [LARGE SCALE GENOMIC DNA]</scope>
    <source>
        <strain evidence="1 2">NIES-593</strain>
    </source>
</reference>
<dbReference type="OrthoDB" id="458897at2"/>
<dbReference type="RefSeq" id="WP_073600717.1">
    <property type="nucleotide sequence ID" value="NZ_MRCB01000024.1"/>
</dbReference>
<accession>A0A1U7HBH0</accession>
<sequence>MLSLKNLLVTLSIVIFITIASGLGLVAPAEATTVSFQWTGKKGYSAKGSFSYDPPTVPTIISEKGAGKTNVLQSLVVTFYTSSGEPIGTYDNVVDGVAQGHYFEFNFDPTTQQIVGRVDLGGELAGEIYLKGTVDDELSLFSVDKSGFDRIIDRGSDSLAAFRQVSS</sequence>
<dbReference type="AlphaFoldDB" id="A0A1U7HBH0"/>
<name>A0A1U7HBH0_9CYAN</name>
<dbReference type="EMBL" id="MRCB01000024">
    <property type="protein sequence ID" value="OKH20952.1"/>
    <property type="molecule type" value="Genomic_DNA"/>
</dbReference>